<reference evidence="7 8" key="1">
    <citation type="submission" date="2019-10" db="EMBL/GenBank/DDBJ databases">
        <title>Georgenia wutianyii sp. nov. and Georgenia yuyongxinii sp. nov. isolated from plateau pika (Ochotona curzoniae) in the Qinghai-Tibet plateau of China.</title>
        <authorList>
            <person name="Tian Z."/>
        </authorList>
    </citation>
    <scope>NUCLEOTIDE SEQUENCE [LARGE SCALE GENOMIC DNA]</scope>
    <source>
        <strain evidence="7 8">JCM 15130</strain>
    </source>
</reference>
<evidence type="ECO:0000256" key="4">
    <source>
        <dbReference type="ARBA" id="ARBA00022825"/>
    </source>
</evidence>
<evidence type="ECO:0000256" key="5">
    <source>
        <dbReference type="SAM" id="MobiDB-lite"/>
    </source>
</evidence>
<evidence type="ECO:0000256" key="1">
    <source>
        <dbReference type="ARBA" id="ARBA00010541"/>
    </source>
</evidence>
<dbReference type="CDD" id="cd06779">
    <property type="entry name" value="cpPDZ_Deg_HtrA-like"/>
    <property type="match status" value="1"/>
</dbReference>
<sequence>MTHEHGTLPAEPPHAGDSPPPGEPRPAAADPYDYAPTPAPGAAPYHRPGALPGADGNPGATPEAEAGSSRWRRSFRSARRARRAAPGPGAPGPGAGEAGARWQGASAPADPAPGRWPFAPPAAPPASPPPGPLAGPAPGSSAAPAAGPFAAPAPGQLAAPAPGQFSAPASGPLPAPPGGPGTAGLTAPAGDTRPLPPAPPAPPAPGDAAAPAHGARPQPVFAPPSTWRAPGAPPAGVAAGTPRTGAPHPGAAQHAGAGEPAEPVAAAPAHPAGAGPGGVVPVPYAAPAARPGVGRGVVVLLVLVALLTGLLLGGLGARAVFGVGEARAGALPASSGGDVDRAPDSVAGIAKTVLPSTVYIETTAGGQRASGTGMILREDGYVVTNNHVVQAAADGGGRVVVVFADGTQAEADIVGRTAEYDVAVLKVDRAGLAPLVLADSDTVAVGDPVVAVGAPLGLQGTVTTGIISALNRPVRAGGPGASTFINAIQTDAAINPGNSGGPLVDAAGQVVGINTAIAQASGSSQATGSIGLGFAIPANQVRRTAEQLIADGRATYPVIGVALDTRYTGEGVQVLTDNQGGQPAVTPGGPGDAAGIKPGDVILSIDGRPVTDPDELIVAIRSRAPGDTVELKVRRGGQERTVSVVLGEEESD</sequence>
<dbReference type="PANTHER" id="PTHR43343:SF3">
    <property type="entry name" value="PROTEASE DO-LIKE 8, CHLOROPLASTIC"/>
    <property type="match status" value="1"/>
</dbReference>
<dbReference type="PANTHER" id="PTHR43343">
    <property type="entry name" value="PEPTIDASE S12"/>
    <property type="match status" value="1"/>
</dbReference>
<feature type="compositionally biased region" description="Low complexity" evidence="5">
    <location>
        <begin position="136"/>
        <end position="170"/>
    </location>
</feature>
<dbReference type="SMART" id="SM00228">
    <property type="entry name" value="PDZ"/>
    <property type="match status" value="1"/>
</dbReference>
<organism evidence="7 8">
    <name type="scientific">Georgenia ruanii</name>
    <dbReference type="NCBI Taxonomy" id="348442"/>
    <lineage>
        <taxon>Bacteria</taxon>
        <taxon>Bacillati</taxon>
        <taxon>Actinomycetota</taxon>
        <taxon>Actinomycetes</taxon>
        <taxon>Micrococcales</taxon>
        <taxon>Bogoriellaceae</taxon>
        <taxon>Georgenia</taxon>
    </lineage>
</organism>
<dbReference type="PROSITE" id="PS50106">
    <property type="entry name" value="PDZ"/>
    <property type="match status" value="1"/>
</dbReference>
<comment type="similarity">
    <text evidence="1">Belongs to the peptidase S1C family.</text>
</comment>
<feature type="region of interest" description="Disordered" evidence="5">
    <location>
        <begin position="1"/>
        <end position="272"/>
    </location>
</feature>
<dbReference type="FunFam" id="2.40.10.10:FF:000001">
    <property type="entry name" value="Periplasmic serine protease DegS"/>
    <property type="match status" value="1"/>
</dbReference>
<dbReference type="GO" id="GO:0006508">
    <property type="term" value="P:proteolysis"/>
    <property type="evidence" value="ECO:0007669"/>
    <property type="project" value="UniProtKB-KW"/>
</dbReference>
<dbReference type="Pfam" id="PF13180">
    <property type="entry name" value="PDZ_2"/>
    <property type="match status" value="1"/>
</dbReference>
<dbReference type="InterPro" id="IPR043504">
    <property type="entry name" value="Peptidase_S1_PA_chymotrypsin"/>
</dbReference>
<dbReference type="Gene3D" id="2.30.42.10">
    <property type="match status" value="1"/>
</dbReference>
<dbReference type="AlphaFoldDB" id="A0A7J9URW4"/>
<evidence type="ECO:0000256" key="2">
    <source>
        <dbReference type="ARBA" id="ARBA00022670"/>
    </source>
</evidence>
<evidence type="ECO:0000256" key="3">
    <source>
        <dbReference type="ARBA" id="ARBA00022801"/>
    </source>
</evidence>
<feature type="compositionally biased region" description="Low complexity" evidence="5">
    <location>
        <begin position="25"/>
        <end position="45"/>
    </location>
</feature>
<protein>
    <submittedName>
        <fullName evidence="7">PDZ domain-containing protein</fullName>
    </submittedName>
</protein>
<keyword evidence="3" id="KW-0378">Hydrolase</keyword>
<proteinExistence type="inferred from homology"/>
<feature type="compositionally biased region" description="Low complexity" evidence="5">
    <location>
        <begin position="183"/>
        <end position="193"/>
    </location>
</feature>
<dbReference type="InterPro" id="IPR009003">
    <property type="entry name" value="Peptidase_S1_PA"/>
</dbReference>
<feature type="compositionally biased region" description="Low complexity" evidence="5">
    <location>
        <begin position="228"/>
        <end position="272"/>
    </location>
</feature>
<feature type="compositionally biased region" description="Pro residues" evidence="5">
    <location>
        <begin position="118"/>
        <end position="135"/>
    </location>
</feature>
<dbReference type="InterPro" id="IPR036034">
    <property type="entry name" value="PDZ_sf"/>
</dbReference>
<dbReference type="InterPro" id="IPR001940">
    <property type="entry name" value="Peptidase_S1C"/>
</dbReference>
<dbReference type="Pfam" id="PF13365">
    <property type="entry name" value="Trypsin_2"/>
    <property type="match status" value="1"/>
</dbReference>
<dbReference type="InterPro" id="IPR001478">
    <property type="entry name" value="PDZ"/>
</dbReference>
<dbReference type="PRINTS" id="PR00834">
    <property type="entry name" value="PROTEASES2C"/>
</dbReference>
<accession>A0A7J9URW4</accession>
<dbReference type="Gene3D" id="2.40.10.10">
    <property type="entry name" value="Trypsin-like serine proteases"/>
    <property type="match status" value="2"/>
</dbReference>
<evidence type="ECO:0000313" key="7">
    <source>
        <dbReference type="EMBL" id="MPV87359.1"/>
    </source>
</evidence>
<feature type="compositionally biased region" description="Basic residues" evidence="5">
    <location>
        <begin position="70"/>
        <end position="83"/>
    </location>
</feature>
<keyword evidence="4" id="KW-0720">Serine protease</keyword>
<evidence type="ECO:0000259" key="6">
    <source>
        <dbReference type="PROSITE" id="PS50106"/>
    </source>
</evidence>
<dbReference type="InterPro" id="IPR051201">
    <property type="entry name" value="Chloro_Bact_Ser_Proteases"/>
</dbReference>
<keyword evidence="2" id="KW-0645">Protease</keyword>
<dbReference type="SUPFAM" id="SSF50156">
    <property type="entry name" value="PDZ domain-like"/>
    <property type="match status" value="1"/>
</dbReference>
<dbReference type="Proteomes" id="UP000429644">
    <property type="component" value="Unassembled WGS sequence"/>
</dbReference>
<evidence type="ECO:0000313" key="8">
    <source>
        <dbReference type="Proteomes" id="UP000429644"/>
    </source>
</evidence>
<dbReference type="EMBL" id="WHPD01000366">
    <property type="protein sequence ID" value="MPV87359.1"/>
    <property type="molecule type" value="Genomic_DNA"/>
</dbReference>
<feature type="compositionally biased region" description="Pro residues" evidence="5">
    <location>
        <begin position="194"/>
        <end position="205"/>
    </location>
</feature>
<keyword evidence="8" id="KW-1185">Reference proteome</keyword>
<dbReference type="OrthoDB" id="9758917at2"/>
<dbReference type="SUPFAM" id="SSF50494">
    <property type="entry name" value="Trypsin-like serine proteases"/>
    <property type="match status" value="1"/>
</dbReference>
<comment type="caution">
    <text evidence="7">The sequence shown here is derived from an EMBL/GenBank/DDBJ whole genome shotgun (WGS) entry which is preliminary data.</text>
</comment>
<feature type="compositionally biased region" description="Low complexity" evidence="5">
    <location>
        <begin position="206"/>
        <end position="219"/>
    </location>
</feature>
<feature type="domain" description="PDZ" evidence="6">
    <location>
        <begin position="585"/>
        <end position="637"/>
    </location>
</feature>
<name>A0A7J9URW4_9MICO</name>
<gene>
    <name evidence="7" type="ORF">GB882_01665</name>
</gene>
<dbReference type="GO" id="GO:0004252">
    <property type="term" value="F:serine-type endopeptidase activity"/>
    <property type="evidence" value="ECO:0007669"/>
    <property type="project" value="InterPro"/>
</dbReference>